<dbReference type="EMBL" id="JBHSHL010000049">
    <property type="protein sequence ID" value="MFC4805374.1"/>
    <property type="molecule type" value="Genomic_DNA"/>
</dbReference>
<dbReference type="RefSeq" id="WP_379788933.1">
    <property type="nucleotide sequence ID" value="NZ_JBHSHL010000049.1"/>
</dbReference>
<comment type="caution">
    <text evidence="1">The sequence shown here is derived from an EMBL/GenBank/DDBJ whole genome shotgun (WGS) entry which is preliminary data.</text>
</comment>
<dbReference type="Proteomes" id="UP001595916">
    <property type="component" value="Unassembled WGS sequence"/>
</dbReference>
<dbReference type="SUPFAM" id="SSF51445">
    <property type="entry name" value="(Trans)glycosidases"/>
    <property type="match status" value="1"/>
</dbReference>
<evidence type="ECO:0000313" key="2">
    <source>
        <dbReference type="Proteomes" id="UP001595916"/>
    </source>
</evidence>
<protein>
    <recommendedName>
        <fullName evidence="3">Transmembrane protein</fullName>
    </recommendedName>
</protein>
<evidence type="ECO:0000313" key="1">
    <source>
        <dbReference type="EMBL" id="MFC4805374.1"/>
    </source>
</evidence>
<name>A0ABV9QNB0_9FIRM</name>
<reference evidence="2" key="1">
    <citation type="journal article" date="2019" name="Int. J. Syst. Evol. Microbiol.">
        <title>The Global Catalogue of Microorganisms (GCM) 10K type strain sequencing project: providing services to taxonomists for standard genome sequencing and annotation.</title>
        <authorList>
            <consortium name="The Broad Institute Genomics Platform"/>
            <consortium name="The Broad Institute Genome Sequencing Center for Infectious Disease"/>
            <person name="Wu L."/>
            <person name="Ma J."/>
        </authorList>
    </citation>
    <scope>NUCLEOTIDE SEQUENCE [LARGE SCALE GENOMIC DNA]</scope>
    <source>
        <strain evidence="2">CCUG 46385</strain>
    </source>
</reference>
<proteinExistence type="predicted"/>
<sequence length="305" mass="35828">MKAGKRILWMLLLLAAFLVFLQKEESGKEELGWIYGVTIDDSWYEDKTAQEVVNALEALPVKPTVRIVMSKEMEPKEYRTLFKQIHEVAFVMATPVDSYDMAAYQTVESYRKRFFSSYEELNGYVDIWEVGNEINGQGWLGDDPKLIADKMTAAHSLLSKKGAKTALTAYYTPPEGEEDQMREWLKLYVSSSVKEELDYLFVSYYEDDNGGYLPDWSRVFRQLEEDFPGVKLGVGECGCSNLHEEEEFKKRRMRSYYRLPRYTPNYVGGYFWWYWVQDCVPHQENHLWEEFCNLGLQESREKKLP</sequence>
<dbReference type="Gene3D" id="3.20.20.80">
    <property type="entry name" value="Glycosidases"/>
    <property type="match status" value="1"/>
</dbReference>
<accession>A0ABV9QNB0</accession>
<gene>
    <name evidence="1" type="ORF">ACFO4R_09800</name>
</gene>
<organism evidence="1 2">
    <name type="scientific">Filifactor villosus</name>
    <dbReference type="NCBI Taxonomy" id="29374"/>
    <lineage>
        <taxon>Bacteria</taxon>
        <taxon>Bacillati</taxon>
        <taxon>Bacillota</taxon>
        <taxon>Clostridia</taxon>
        <taxon>Peptostreptococcales</taxon>
        <taxon>Filifactoraceae</taxon>
        <taxon>Filifactor</taxon>
    </lineage>
</organism>
<dbReference type="InterPro" id="IPR017853">
    <property type="entry name" value="GH"/>
</dbReference>
<keyword evidence="2" id="KW-1185">Reference proteome</keyword>
<evidence type="ECO:0008006" key="3">
    <source>
        <dbReference type="Google" id="ProtNLM"/>
    </source>
</evidence>